<dbReference type="Proteomes" id="UP000198427">
    <property type="component" value="Unassembled WGS sequence"/>
</dbReference>
<dbReference type="Pfam" id="PF04851">
    <property type="entry name" value="ResIII"/>
    <property type="match status" value="1"/>
</dbReference>
<dbReference type="SUPFAM" id="SSF52540">
    <property type="entry name" value="P-loop containing nucleoside triphosphate hydrolases"/>
    <property type="match status" value="1"/>
</dbReference>
<dbReference type="InterPro" id="IPR027417">
    <property type="entry name" value="P-loop_NTPase"/>
</dbReference>
<feature type="domain" description="TOTE conflict system primase" evidence="2">
    <location>
        <begin position="60"/>
        <end position="299"/>
    </location>
</feature>
<feature type="domain" description="Helicase/UvrB N-terminal" evidence="1">
    <location>
        <begin position="437"/>
        <end position="510"/>
    </location>
</feature>
<evidence type="ECO:0008006" key="5">
    <source>
        <dbReference type="Google" id="ProtNLM"/>
    </source>
</evidence>
<dbReference type="AlphaFoldDB" id="A0AA94IW27"/>
<evidence type="ECO:0000313" key="4">
    <source>
        <dbReference type="Proteomes" id="UP000198427"/>
    </source>
</evidence>
<name>A0AA94IW27_9BACT</name>
<dbReference type="GO" id="GO:0016787">
    <property type="term" value="F:hydrolase activity"/>
    <property type="evidence" value="ECO:0007669"/>
    <property type="project" value="InterPro"/>
</dbReference>
<gene>
    <name evidence="3" type="ORF">SAMN06265364_13113</name>
</gene>
<evidence type="ECO:0000259" key="1">
    <source>
        <dbReference type="Pfam" id="PF04851"/>
    </source>
</evidence>
<organism evidence="3 4">
    <name type="scientific">Prevotella jejuni</name>
    <dbReference type="NCBI Taxonomy" id="1177574"/>
    <lineage>
        <taxon>Bacteria</taxon>
        <taxon>Pseudomonadati</taxon>
        <taxon>Bacteroidota</taxon>
        <taxon>Bacteroidia</taxon>
        <taxon>Bacteroidales</taxon>
        <taxon>Prevotellaceae</taxon>
        <taxon>Prevotella</taxon>
    </lineage>
</organism>
<evidence type="ECO:0000313" key="3">
    <source>
        <dbReference type="EMBL" id="SNS03480.1"/>
    </source>
</evidence>
<dbReference type="GO" id="GO:0003677">
    <property type="term" value="F:DNA binding"/>
    <property type="evidence" value="ECO:0007669"/>
    <property type="project" value="InterPro"/>
</dbReference>
<accession>A0AA94IW27</accession>
<proteinExistence type="predicted"/>
<dbReference type="Pfam" id="PF22548">
    <property type="entry name" value="AEP-TOTE"/>
    <property type="match status" value="1"/>
</dbReference>
<dbReference type="Gene3D" id="3.40.50.300">
    <property type="entry name" value="P-loop containing nucleotide triphosphate hydrolases"/>
    <property type="match status" value="1"/>
</dbReference>
<dbReference type="EMBL" id="FZNZ01000031">
    <property type="protein sequence ID" value="SNS03480.1"/>
    <property type="molecule type" value="Genomic_DNA"/>
</dbReference>
<evidence type="ECO:0000259" key="2">
    <source>
        <dbReference type="Pfam" id="PF22548"/>
    </source>
</evidence>
<dbReference type="InterPro" id="IPR054347">
    <property type="entry name" value="TOTE_primase"/>
</dbReference>
<dbReference type="GO" id="GO:0005524">
    <property type="term" value="F:ATP binding"/>
    <property type="evidence" value="ECO:0007669"/>
    <property type="project" value="InterPro"/>
</dbReference>
<reference evidence="3 4" key="1">
    <citation type="submission" date="2017-06" db="EMBL/GenBank/DDBJ databases">
        <authorList>
            <person name="Varghese N."/>
            <person name="Submissions S."/>
        </authorList>
    </citation>
    <scope>NUCLEOTIDE SEQUENCE [LARGE SCALE GENOMIC DNA]</scope>
    <source>
        <strain evidence="3 4">DSM 26989</strain>
    </source>
</reference>
<dbReference type="InterPro" id="IPR006935">
    <property type="entry name" value="Helicase/UvrB_N"/>
</dbReference>
<protein>
    <recommendedName>
        <fullName evidence="5">Helicase</fullName>
    </recommendedName>
</protein>
<keyword evidence="4" id="KW-1185">Reference proteome</keyword>
<sequence length="538" mass="61725">MDVSKSDILTKLHELEEENARLKALLAKYGIPYEVKEQKNCIAVSIPQVETYSNKLSLQEKVALFQSLFKGREDVFAKRWYSDATKRSGYQPVCEREWNREFCDKRKYKCAECPNRQFAPLSYEHIYNHLAGKGALCRDVIGLYPMLEDNTCFFLCTDFDDKSCEHDYQNDVLAFVSVCKEWNIPYYIERSRSGNGAHVWIFFYHAITAIKARKLGKAILTEAMNKEVRLSFKSYDRFFPNQDTLPEGGFGNLVALPLQGNVRKKGNSVFVDEKFVTFPDQWDFLLHIKKLSETEVDNILQTHIASMGELTKSSESKPWETPKSESIVKDDFPRSITLTRENRLYVPLANIPSKIINLFKRMAAFHNPEFYAKQGMRLSTYDIPRIISCSEVLDNYLAMPRGCEDDVIEILKANDAKYTIDDKTFHGRSINVSFKGELRGEQQKAMGNMLPHNTGTLSATTAFGKTIFAIAMIVKRKVNTLILVHRKSLLDQWKKQLEEFLEINEYVGSTSSRRKNGLSPIGLLCSAKIVFMESLTLL</sequence>
<comment type="caution">
    <text evidence="3">The sequence shown here is derived from an EMBL/GenBank/DDBJ whole genome shotgun (WGS) entry which is preliminary data.</text>
</comment>